<accession>A0A8T0DQ30</accession>
<comment type="caution">
    <text evidence="1">The sequence shown here is derived from an EMBL/GenBank/DDBJ whole genome shotgun (WGS) entry which is preliminary data.</text>
</comment>
<dbReference type="OrthoDB" id="10352090at2759"/>
<evidence type="ECO:0000313" key="1">
    <source>
        <dbReference type="EMBL" id="KAF8569124.1"/>
    </source>
</evidence>
<keyword evidence="2" id="KW-1185">Reference proteome</keyword>
<dbReference type="Proteomes" id="UP000699462">
    <property type="component" value="Unassembled WGS sequence"/>
</dbReference>
<evidence type="ECO:0000313" key="2">
    <source>
        <dbReference type="Proteomes" id="UP000699462"/>
    </source>
</evidence>
<organism evidence="1 2">
    <name type="scientific">Paragonimus westermani</name>
    <dbReference type="NCBI Taxonomy" id="34504"/>
    <lineage>
        <taxon>Eukaryota</taxon>
        <taxon>Metazoa</taxon>
        <taxon>Spiralia</taxon>
        <taxon>Lophotrochozoa</taxon>
        <taxon>Platyhelminthes</taxon>
        <taxon>Trematoda</taxon>
        <taxon>Digenea</taxon>
        <taxon>Plagiorchiida</taxon>
        <taxon>Troglotremata</taxon>
        <taxon>Troglotrematidae</taxon>
        <taxon>Paragonimus</taxon>
    </lineage>
</organism>
<proteinExistence type="predicted"/>
<name>A0A8T0DQ30_9TREM</name>
<gene>
    <name evidence="1" type="ORF">P879_07518</name>
</gene>
<sequence>MELDRIYDNLPDAETNACGKFSQHETCALSLVTYTDQPTHYAMLWVRFEQTAIEQLVAERNPPDVFLIEPLMRHLANKVRFTLSRIEETPAYMLTVDEGLKENVEDQMDTSDICSRIQTKLILPSESFRCDDEADIVVDYPYTRAIVRIDKTTPYWREGVRFATPLIVASALNMDETRYVYNARWKRKSKYAGTFAKPTMLNSKL</sequence>
<protein>
    <submittedName>
        <fullName evidence="1">Uncharacterized protein</fullName>
    </submittedName>
</protein>
<reference evidence="1 2" key="1">
    <citation type="submission" date="2019-07" db="EMBL/GenBank/DDBJ databases">
        <title>Annotation for the trematode Paragonimus westermani.</title>
        <authorList>
            <person name="Choi Y.-J."/>
        </authorList>
    </citation>
    <scope>NUCLEOTIDE SEQUENCE [LARGE SCALE GENOMIC DNA]</scope>
    <source>
        <strain evidence="1">180907_Pwestermani</strain>
    </source>
</reference>
<dbReference type="AlphaFoldDB" id="A0A8T0DQ30"/>
<dbReference type="EMBL" id="JTDF01002166">
    <property type="protein sequence ID" value="KAF8569124.1"/>
    <property type="molecule type" value="Genomic_DNA"/>
</dbReference>